<dbReference type="GO" id="GO:0005737">
    <property type="term" value="C:cytoplasm"/>
    <property type="evidence" value="ECO:0007669"/>
    <property type="project" value="TreeGrafter"/>
</dbReference>
<dbReference type="EMBL" id="CVRI01000053">
    <property type="protein sequence ID" value="CRK99789.1"/>
    <property type="molecule type" value="Genomic_DNA"/>
</dbReference>
<name>A0A1J1IHR0_9DIPT</name>
<evidence type="ECO:0000313" key="2">
    <source>
        <dbReference type="EMBL" id="CRK99789.1"/>
    </source>
</evidence>
<dbReference type="STRING" id="568069.A0A1J1IHR0"/>
<keyword evidence="3" id="KW-1185">Reference proteome</keyword>
<dbReference type="Proteomes" id="UP000183832">
    <property type="component" value="Unassembled WGS sequence"/>
</dbReference>
<dbReference type="AlphaFoldDB" id="A0A1J1IHR0"/>
<dbReference type="PANTHER" id="PTHR11215">
    <property type="entry name" value="METAL DEPENDENT HYDROLASE - RELATED"/>
    <property type="match status" value="1"/>
</dbReference>
<dbReference type="Pfam" id="PF03690">
    <property type="entry name" value="MYG1_exonuc"/>
    <property type="match status" value="1"/>
</dbReference>
<dbReference type="PANTHER" id="PTHR11215:SF1">
    <property type="entry name" value="MYG1 EXONUCLEASE"/>
    <property type="match status" value="1"/>
</dbReference>
<reference evidence="2 3" key="1">
    <citation type="submission" date="2015-04" db="EMBL/GenBank/DDBJ databases">
        <authorList>
            <person name="Syromyatnikov M.Y."/>
            <person name="Popov V.N."/>
        </authorList>
    </citation>
    <scope>NUCLEOTIDE SEQUENCE [LARGE SCALE GENOMIC DNA]</scope>
</reference>
<proteinExistence type="inferred from homology"/>
<organism evidence="2 3">
    <name type="scientific">Clunio marinus</name>
    <dbReference type="NCBI Taxonomy" id="568069"/>
    <lineage>
        <taxon>Eukaryota</taxon>
        <taxon>Metazoa</taxon>
        <taxon>Ecdysozoa</taxon>
        <taxon>Arthropoda</taxon>
        <taxon>Hexapoda</taxon>
        <taxon>Insecta</taxon>
        <taxon>Pterygota</taxon>
        <taxon>Neoptera</taxon>
        <taxon>Endopterygota</taxon>
        <taxon>Diptera</taxon>
        <taxon>Nematocera</taxon>
        <taxon>Chironomoidea</taxon>
        <taxon>Chironomidae</taxon>
        <taxon>Clunio</taxon>
    </lineage>
</organism>
<dbReference type="InterPro" id="IPR003226">
    <property type="entry name" value="MYG1_exonuclease"/>
</dbReference>
<sequence length="346" mass="39640">MSGNDSKKLKVEVPPKTIGTHSGTFHCDEVLACYMLSQHPDFQDHKILRTRNQDLLDQCDIVVDVGGVFDSNKKRFDHHQSTFNETFSSLRPELDKTEDIKLSSAGLIYVYYGETIIQEILKKLNYSTLTATELSIIFVKIYKGFIREIDGIDNGVPQFESEPRYSISTHLSNRVKNFNPDWTDTKTPEEIDELFNQAKAYVGEEFLDKIKYYGSKWLPARKIVEEAVDNRFKLHLSGEIIELQRFCPWQEHLRQIEKEIGGIEIKFVICDGGSNDFRVQCVPVKEGSFVCRKFLNKKWFGIRNEELEKVSGIDGTVFCHATGFIGGNKTREGALKMAEKSLTDED</sequence>
<accession>A0A1J1IHR0</accession>
<gene>
    <name evidence="2" type="ORF">CLUMA_CG013097</name>
</gene>
<evidence type="ECO:0000313" key="3">
    <source>
        <dbReference type="Proteomes" id="UP000183832"/>
    </source>
</evidence>
<dbReference type="GO" id="GO:0005634">
    <property type="term" value="C:nucleus"/>
    <property type="evidence" value="ECO:0007669"/>
    <property type="project" value="TreeGrafter"/>
</dbReference>
<comment type="similarity">
    <text evidence="1">Belongs to the MYG1 family.</text>
</comment>
<dbReference type="OrthoDB" id="10265310at2759"/>
<protein>
    <submittedName>
        <fullName evidence="2">CLUMA_CG013097, isoform A</fullName>
    </submittedName>
</protein>
<evidence type="ECO:0000256" key="1">
    <source>
        <dbReference type="ARBA" id="ARBA00010105"/>
    </source>
</evidence>